<dbReference type="SMART" id="SM00883">
    <property type="entry name" value="Cpn10"/>
    <property type="match status" value="1"/>
</dbReference>
<evidence type="ECO:0000256" key="2">
    <source>
        <dbReference type="SAM" id="MobiDB-lite"/>
    </source>
</evidence>
<reference evidence="3" key="1">
    <citation type="submission" date="2016-03" db="EMBL/GenBank/DDBJ databases">
        <title>Novel chaperonins are prevalent in the virioplankton and link to viral biology and ecology.</title>
        <authorList>
            <person name="Marine R.L."/>
            <person name="Nasko D.J."/>
            <person name="Polson S.W."/>
            <person name="Wommack K.E."/>
        </authorList>
    </citation>
    <scope>NUCLEOTIDE SEQUENCE</scope>
</reference>
<dbReference type="InterPro" id="IPR020818">
    <property type="entry name" value="Chaperonin_GroES"/>
</dbReference>
<dbReference type="GO" id="GO:0005524">
    <property type="term" value="F:ATP binding"/>
    <property type="evidence" value="ECO:0007669"/>
    <property type="project" value="InterPro"/>
</dbReference>
<dbReference type="InterPro" id="IPR011032">
    <property type="entry name" value="GroES-like_sf"/>
</dbReference>
<keyword evidence="1" id="KW-0143">Chaperone</keyword>
<sequence>MVPEHVAASLKADEAKKAATPKNTDSPVEQAYVDPKERVLDPSLLDKSLVERLPQPTGWRILVMPYKGRAKTEGGILLPDQVVEREALATVVAYVLKVGPLAYKDPAKFGEECEPWCKQGDWVCIGRYAGSRFKIDGGEVRVINDDEVISTILEPDDVMSV</sequence>
<protein>
    <submittedName>
        <fullName evidence="3">Co-chaperonin GroES</fullName>
    </submittedName>
</protein>
<evidence type="ECO:0000256" key="1">
    <source>
        <dbReference type="ARBA" id="ARBA00023186"/>
    </source>
</evidence>
<dbReference type="SUPFAM" id="SSF50129">
    <property type="entry name" value="GroES-like"/>
    <property type="match status" value="1"/>
</dbReference>
<name>A0A221S3C4_9VIRU</name>
<proteinExistence type="predicted"/>
<dbReference type="CDD" id="cd00320">
    <property type="entry name" value="cpn10"/>
    <property type="match status" value="1"/>
</dbReference>
<dbReference type="GO" id="GO:0044183">
    <property type="term" value="F:protein folding chaperone"/>
    <property type="evidence" value="ECO:0007669"/>
    <property type="project" value="InterPro"/>
</dbReference>
<dbReference type="InterPro" id="IPR037124">
    <property type="entry name" value="Chaperonin_GroES_sf"/>
</dbReference>
<dbReference type="Gene3D" id="2.30.33.40">
    <property type="entry name" value="GroES chaperonin"/>
    <property type="match status" value="1"/>
</dbReference>
<feature type="region of interest" description="Disordered" evidence="2">
    <location>
        <begin position="1"/>
        <end position="28"/>
    </location>
</feature>
<dbReference type="Pfam" id="PF00166">
    <property type="entry name" value="Cpn10"/>
    <property type="match status" value="1"/>
</dbReference>
<organism evidence="3">
    <name type="scientific">uncultured virus</name>
    <dbReference type="NCBI Taxonomy" id="340016"/>
    <lineage>
        <taxon>Viruses</taxon>
        <taxon>environmental samples</taxon>
    </lineage>
</organism>
<dbReference type="EMBL" id="KU970691">
    <property type="protein sequence ID" value="ASN63285.1"/>
    <property type="molecule type" value="Genomic_DNA"/>
</dbReference>
<gene>
    <name evidence="3" type="primary">groES</name>
</gene>
<evidence type="ECO:0000313" key="3">
    <source>
        <dbReference type="EMBL" id="ASN63285.1"/>
    </source>
</evidence>
<accession>A0A221S3C4</accession>